<sequence length="163" mass="18564">MAGFSVVVTSKVRNDHTHWRCMHQTDGTYCNTRLPVNQEQCTKCGSGREKGSWAETHDGTQLGTLDSFDSEASEAIKVSTRTKMPLMERTTTLRDDHSHWKCVRPERNGGFCNTTMAMNENQCRKCAAIREPRFAYAMTREGHKLGVLGSVDIDNVEMWHYEM</sequence>
<dbReference type="AlphaFoldDB" id="A0A9P9R7Y6"/>
<keyword evidence="2" id="KW-1185">Reference proteome</keyword>
<evidence type="ECO:0000313" key="1">
    <source>
        <dbReference type="EMBL" id="KAH7269152.1"/>
    </source>
</evidence>
<accession>A0A9P9R7Y6</accession>
<gene>
    <name evidence="1" type="ORF">BKA55DRAFT_682244</name>
</gene>
<comment type="caution">
    <text evidence="1">The sequence shown here is derived from an EMBL/GenBank/DDBJ whole genome shotgun (WGS) entry which is preliminary data.</text>
</comment>
<dbReference type="RefSeq" id="XP_046055920.1">
    <property type="nucleotide sequence ID" value="XM_046198312.1"/>
</dbReference>
<dbReference type="EMBL" id="JAGMUX010000001">
    <property type="protein sequence ID" value="KAH7269152.1"/>
    <property type="molecule type" value="Genomic_DNA"/>
</dbReference>
<protein>
    <submittedName>
        <fullName evidence="1">Uncharacterized protein</fullName>
    </submittedName>
</protein>
<reference evidence="1" key="1">
    <citation type="journal article" date="2021" name="Nat. Commun.">
        <title>Genetic determinants of endophytism in the Arabidopsis root mycobiome.</title>
        <authorList>
            <person name="Mesny F."/>
            <person name="Miyauchi S."/>
            <person name="Thiergart T."/>
            <person name="Pickel B."/>
            <person name="Atanasova L."/>
            <person name="Karlsson M."/>
            <person name="Huettel B."/>
            <person name="Barry K.W."/>
            <person name="Haridas S."/>
            <person name="Chen C."/>
            <person name="Bauer D."/>
            <person name="Andreopoulos W."/>
            <person name="Pangilinan J."/>
            <person name="LaButti K."/>
            <person name="Riley R."/>
            <person name="Lipzen A."/>
            <person name="Clum A."/>
            <person name="Drula E."/>
            <person name="Henrissat B."/>
            <person name="Kohler A."/>
            <person name="Grigoriev I.V."/>
            <person name="Martin F.M."/>
            <person name="Hacquard S."/>
        </authorList>
    </citation>
    <scope>NUCLEOTIDE SEQUENCE</scope>
    <source>
        <strain evidence="1">MPI-CAGE-AT-0023</strain>
    </source>
</reference>
<dbReference type="OrthoDB" id="4966669at2759"/>
<proteinExistence type="predicted"/>
<name>A0A9P9R7Y6_FUSRE</name>
<organism evidence="1 2">
    <name type="scientific">Fusarium redolens</name>
    <dbReference type="NCBI Taxonomy" id="48865"/>
    <lineage>
        <taxon>Eukaryota</taxon>
        <taxon>Fungi</taxon>
        <taxon>Dikarya</taxon>
        <taxon>Ascomycota</taxon>
        <taxon>Pezizomycotina</taxon>
        <taxon>Sordariomycetes</taxon>
        <taxon>Hypocreomycetidae</taxon>
        <taxon>Hypocreales</taxon>
        <taxon>Nectriaceae</taxon>
        <taxon>Fusarium</taxon>
        <taxon>Fusarium redolens species complex</taxon>
    </lineage>
</organism>
<dbReference type="Proteomes" id="UP000720189">
    <property type="component" value="Unassembled WGS sequence"/>
</dbReference>
<dbReference type="GeneID" id="70228266"/>
<evidence type="ECO:0000313" key="2">
    <source>
        <dbReference type="Proteomes" id="UP000720189"/>
    </source>
</evidence>